<dbReference type="Pfam" id="PF01400">
    <property type="entry name" value="Astacin"/>
    <property type="match status" value="1"/>
</dbReference>
<keyword evidence="5" id="KW-0482">Metalloprotease</keyword>
<dbReference type="PANTHER" id="PTHR10127">
    <property type="entry name" value="DISCOIDIN, CUB, EGF, LAMININ , AND ZINC METALLOPROTEASE DOMAIN CONTAINING"/>
    <property type="match status" value="1"/>
</dbReference>
<sequence>MFINFFLTIILSWKDFRTTTKEPDYYIPKIPWDAKKSIYYAFESSIGTKCKITAALEALSFYTCMEAYEAEEIPRGKQGIIFQGCNGDTTTYNANLFSNDFIVRFCITDKCADSYGCTTHYIYRMFGLRPPHIREDRKEHVFVNYSNVKFPNDNLYFSRYSFDEIPFFDIPYDFGSTAHKDSHYLSKNGLPTLVPEKTLEFAYMIQPNNYNSPTFNDFKYLHKHQCGDQCRSFKPCKNGGYYLHSCYSCICPKPYYGRYCDKIKEQTDKCPSYNFEALDQKQHVEVGGKVECNFLLQAPQGYKVHVNIIAHKQKHELLDSNCSPTKGVNVRFNKDKGGRDLILCRDIQNVSVPVVSNEVLIEYNYLFQSSTYLKFSYWREFDPNDCYY</sequence>
<proteinExistence type="predicted"/>
<evidence type="ECO:0000313" key="8">
    <source>
        <dbReference type="Proteomes" id="UP000038045"/>
    </source>
</evidence>
<dbReference type="GO" id="GO:0006508">
    <property type="term" value="P:proteolysis"/>
    <property type="evidence" value="ECO:0007669"/>
    <property type="project" value="UniProtKB-KW"/>
</dbReference>
<evidence type="ECO:0000256" key="4">
    <source>
        <dbReference type="ARBA" id="ARBA00022833"/>
    </source>
</evidence>
<name>A0A0N4Z1H4_PARTI</name>
<dbReference type="PANTHER" id="PTHR10127:SF780">
    <property type="entry name" value="METALLOENDOPEPTIDASE"/>
    <property type="match status" value="1"/>
</dbReference>
<accession>A0A0N4Z1H4</accession>
<keyword evidence="8" id="KW-1185">Reference proteome</keyword>
<dbReference type="InterPro" id="IPR000742">
    <property type="entry name" value="EGF"/>
</dbReference>
<evidence type="ECO:0000256" key="2">
    <source>
        <dbReference type="ARBA" id="ARBA00022723"/>
    </source>
</evidence>
<dbReference type="InterPro" id="IPR001506">
    <property type="entry name" value="Peptidase_M12A"/>
</dbReference>
<organism evidence="8 9">
    <name type="scientific">Parastrongyloides trichosuri</name>
    <name type="common">Possum-specific nematode worm</name>
    <dbReference type="NCBI Taxonomy" id="131310"/>
    <lineage>
        <taxon>Eukaryota</taxon>
        <taxon>Metazoa</taxon>
        <taxon>Ecdysozoa</taxon>
        <taxon>Nematoda</taxon>
        <taxon>Chromadorea</taxon>
        <taxon>Rhabditida</taxon>
        <taxon>Tylenchina</taxon>
        <taxon>Panagrolaimomorpha</taxon>
        <taxon>Strongyloidoidea</taxon>
        <taxon>Strongyloididae</taxon>
        <taxon>Parastrongyloides</taxon>
    </lineage>
</organism>
<feature type="domain" description="EGF-like" evidence="6 7">
    <location>
        <begin position="249"/>
        <end position="260"/>
    </location>
</feature>
<evidence type="ECO:0000259" key="6">
    <source>
        <dbReference type="PROSITE" id="PS00022"/>
    </source>
</evidence>
<dbReference type="Proteomes" id="UP000038045">
    <property type="component" value="Unplaced"/>
</dbReference>
<dbReference type="CDD" id="cd00054">
    <property type="entry name" value="EGF_CA"/>
    <property type="match status" value="1"/>
</dbReference>
<evidence type="ECO:0000256" key="1">
    <source>
        <dbReference type="ARBA" id="ARBA00022670"/>
    </source>
</evidence>
<dbReference type="GO" id="GO:0004222">
    <property type="term" value="F:metalloendopeptidase activity"/>
    <property type="evidence" value="ECO:0007669"/>
    <property type="project" value="InterPro"/>
</dbReference>
<dbReference type="GO" id="GO:0046872">
    <property type="term" value="F:metal ion binding"/>
    <property type="evidence" value="ECO:0007669"/>
    <property type="project" value="UniProtKB-KW"/>
</dbReference>
<evidence type="ECO:0000256" key="3">
    <source>
        <dbReference type="ARBA" id="ARBA00022801"/>
    </source>
</evidence>
<keyword evidence="1" id="KW-0645">Protease</keyword>
<evidence type="ECO:0000259" key="7">
    <source>
        <dbReference type="PROSITE" id="PS01186"/>
    </source>
</evidence>
<dbReference type="AlphaFoldDB" id="A0A0N4Z1H4"/>
<protein>
    <submittedName>
        <fullName evidence="9">Astacin domain-containing protein</fullName>
    </submittedName>
</protein>
<dbReference type="Gene3D" id="3.40.390.10">
    <property type="entry name" value="Collagenase (Catalytic Domain)"/>
    <property type="match status" value="1"/>
</dbReference>
<dbReference type="InterPro" id="IPR024079">
    <property type="entry name" value="MetalloPept_cat_dom_sf"/>
</dbReference>
<dbReference type="PROSITE" id="PS01186">
    <property type="entry name" value="EGF_2"/>
    <property type="match status" value="1"/>
</dbReference>
<keyword evidence="2" id="KW-0479">Metal-binding</keyword>
<keyword evidence="3" id="KW-0378">Hydrolase</keyword>
<keyword evidence="4" id="KW-0862">Zinc</keyword>
<evidence type="ECO:0000313" key="9">
    <source>
        <dbReference type="WBParaSite" id="PTRK_0000064110.1"/>
    </source>
</evidence>
<evidence type="ECO:0000256" key="5">
    <source>
        <dbReference type="ARBA" id="ARBA00023049"/>
    </source>
</evidence>
<dbReference type="PROSITE" id="PS00022">
    <property type="entry name" value="EGF_1"/>
    <property type="match status" value="1"/>
</dbReference>
<dbReference type="SUPFAM" id="SSF55486">
    <property type="entry name" value="Metalloproteases ('zincins'), catalytic domain"/>
    <property type="match status" value="1"/>
</dbReference>
<reference evidence="9" key="1">
    <citation type="submission" date="2017-02" db="UniProtKB">
        <authorList>
            <consortium name="WormBaseParasite"/>
        </authorList>
    </citation>
    <scope>IDENTIFICATION</scope>
</reference>
<dbReference type="WBParaSite" id="PTRK_0000064110.1">
    <property type="protein sequence ID" value="PTRK_0000064110.1"/>
    <property type="gene ID" value="PTRK_0000064110"/>
</dbReference>